<evidence type="ECO:0000313" key="4">
    <source>
        <dbReference type="Proteomes" id="UP000295531"/>
    </source>
</evidence>
<evidence type="ECO:0000313" key="3">
    <source>
        <dbReference type="EMBL" id="TDP31677.1"/>
    </source>
</evidence>
<reference evidence="3 4" key="1">
    <citation type="submission" date="2019-03" db="EMBL/GenBank/DDBJ databases">
        <title>Freshwater and sediment microbial communities from various areas in North America, analyzing microbe dynamics in response to fracking.</title>
        <authorList>
            <person name="Lamendella R."/>
        </authorList>
    </citation>
    <scope>NUCLEOTIDE SEQUENCE [LARGE SCALE GENOMIC DNA]</scope>
    <source>
        <strain evidence="3 4">18_TX</strain>
    </source>
</reference>
<proteinExistence type="predicted"/>
<feature type="transmembrane region" description="Helical" evidence="1">
    <location>
        <begin position="39"/>
        <end position="60"/>
    </location>
</feature>
<keyword evidence="1" id="KW-1133">Transmembrane helix</keyword>
<dbReference type="InterPro" id="IPR002541">
    <property type="entry name" value="Cyt_c_assembly"/>
</dbReference>
<evidence type="ECO:0000259" key="2">
    <source>
        <dbReference type="Pfam" id="PF01578"/>
    </source>
</evidence>
<feature type="transmembrane region" description="Helical" evidence="1">
    <location>
        <begin position="275"/>
        <end position="293"/>
    </location>
</feature>
<dbReference type="PANTHER" id="PTHR38034">
    <property type="entry name" value="INNER MEMBRANE PROTEIN YPJD"/>
    <property type="match status" value="1"/>
</dbReference>
<feature type="transmembrane region" description="Helical" evidence="1">
    <location>
        <begin position="72"/>
        <end position="91"/>
    </location>
</feature>
<feature type="transmembrane region" description="Helical" evidence="1">
    <location>
        <begin position="97"/>
        <end position="120"/>
    </location>
</feature>
<dbReference type="EMBL" id="SNXI01000012">
    <property type="protein sequence ID" value="TDP31677.1"/>
    <property type="molecule type" value="Genomic_DNA"/>
</dbReference>
<keyword evidence="1" id="KW-0812">Transmembrane</keyword>
<dbReference type="InterPro" id="IPR052372">
    <property type="entry name" value="YpjD/HemX"/>
</dbReference>
<gene>
    <name evidence="3" type="ORF">DEU29_11281</name>
</gene>
<comment type="caution">
    <text evidence="3">The sequence shown here is derived from an EMBL/GenBank/DDBJ whole genome shotgun (WGS) entry which is preliminary data.</text>
</comment>
<feature type="transmembrane region" description="Helical" evidence="1">
    <location>
        <begin position="214"/>
        <end position="237"/>
    </location>
</feature>
<keyword evidence="1" id="KW-0472">Membrane</keyword>
<feature type="transmembrane region" description="Helical" evidence="1">
    <location>
        <begin position="132"/>
        <end position="150"/>
    </location>
</feature>
<dbReference type="GO" id="GO:0017004">
    <property type="term" value="P:cytochrome complex assembly"/>
    <property type="evidence" value="ECO:0007669"/>
    <property type="project" value="InterPro"/>
</dbReference>
<keyword evidence="4" id="KW-1185">Reference proteome</keyword>
<protein>
    <submittedName>
        <fullName evidence="3">ABC-type uncharacterized transport system permease subunit</fullName>
    </submittedName>
</protein>
<feature type="transmembrane region" description="Helical" evidence="1">
    <location>
        <begin position="16"/>
        <end position="33"/>
    </location>
</feature>
<dbReference type="PANTHER" id="PTHR38034:SF1">
    <property type="entry name" value="INNER MEMBRANE PROTEIN YPJD"/>
    <property type="match status" value="1"/>
</dbReference>
<dbReference type="Pfam" id="PF01578">
    <property type="entry name" value="Cytochrom_C_asm"/>
    <property type="match status" value="1"/>
</dbReference>
<accession>A0A4R6P2D6</accession>
<sequence>MGSLYLICKQLSPSDTWVYTIMIVYSLSFIVSIEDCEPVMLTILLLLAILGYVASAVVVLQNILQNRLLNPAFQLIPAVIAIVSHAALIFNEFSADNFYHINIASSLASVAWLIALFALLRGQHAGAMMLKPVVYLFAALSCILLAFAPARWGTYLSMDVGLLLHIVLSLVAYGILALATLYAIQSAYVSKILKQRKNPVIFSKLPPLMTLERYFFRLLFSGTLLLLLALASGFAFLNDMFAQDVAHKTILSIAAAAVYVVANVIHRVSGARGRLMVVLTLVGGILLTLGYFGSRFVKDILLS</sequence>
<organism evidence="3 4">
    <name type="scientific">Idiomarina aquatica</name>
    <dbReference type="NCBI Taxonomy" id="1327752"/>
    <lineage>
        <taxon>Bacteria</taxon>
        <taxon>Pseudomonadati</taxon>
        <taxon>Pseudomonadota</taxon>
        <taxon>Gammaproteobacteria</taxon>
        <taxon>Alteromonadales</taxon>
        <taxon>Idiomarinaceae</taxon>
        <taxon>Idiomarina</taxon>
    </lineage>
</organism>
<feature type="transmembrane region" description="Helical" evidence="1">
    <location>
        <begin position="162"/>
        <end position="184"/>
    </location>
</feature>
<dbReference type="AlphaFoldDB" id="A0A4R6P2D6"/>
<name>A0A4R6P2D6_9GAMM</name>
<feature type="domain" description="Cytochrome c assembly protein" evidence="2">
    <location>
        <begin position="102"/>
        <end position="301"/>
    </location>
</feature>
<evidence type="ECO:0000256" key="1">
    <source>
        <dbReference type="SAM" id="Phobius"/>
    </source>
</evidence>
<feature type="transmembrane region" description="Helical" evidence="1">
    <location>
        <begin position="249"/>
        <end position="268"/>
    </location>
</feature>
<dbReference type="GO" id="GO:0020037">
    <property type="term" value="F:heme binding"/>
    <property type="evidence" value="ECO:0007669"/>
    <property type="project" value="InterPro"/>
</dbReference>
<dbReference type="Proteomes" id="UP000295531">
    <property type="component" value="Unassembled WGS sequence"/>
</dbReference>
<dbReference type="GO" id="GO:0005886">
    <property type="term" value="C:plasma membrane"/>
    <property type="evidence" value="ECO:0007669"/>
    <property type="project" value="TreeGrafter"/>
</dbReference>